<dbReference type="GO" id="GO:0000166">
    <property type="term" value="F:nucleotide binding"/>
    <property type="evidence" value="ECO:0007669"/>
    <property type="project" value="UniProtKB-KW"/>
</dbReference>
<evidence type="ECO:0000256" key="11">
    <source>
        <dbReference type="ARBA" id="ARBA00022842"/>
    </source>
</evidence>
<keyword evidence="6" id="KW-0819">tRNA processing</keyword>
<dbReference type="InterPro" id="IPR032828">
    <property type="entry name" value="PolyA_RNA-bd"/>
</dbReference>
<evidence type="ECO:0000256" key="1">
    <source>
        <dbReference type="ARBA" id="ARBA00001946"/>
    </source>
</evidence>
<keyword evidence="9" id="KW-0547">Nucleotide-binding</keyword>
<keyword evidence="12 15" id="KW-0694">RNA-binding</keyword>
<dbReference type="PANTHER" id="PTHR47545">
    <property type="entry name" value="MULTIFUNCTIONAL CCA PROTEIN"/>
    <property type="match status" value="1"/>
</dbReference>
<keyword evidence="5 15" id="KW-0808">Transferase</keyword>
<keyword evidence="7" id="KW-0548">Nucleotidyltransferase</keyword>
<feature type="non-terminal residue" evidence="19">
    <location>
        <position position="1"/>
    </location>
</feature>
<evidence type="ECO:0000256" key="9">
    <source>
        <dbReference type="ARBA" id="ARBA00022741"/>
    </source>
</evidence>
<dbReference type="InterPro" id="IPR043519">
    <property type="entry name" value="NT_sf"/>
</dbReference>
<evidence type="ECO:0000256" key="13">
    <source>
        <dbReference type="ARBA" id="ARBA00023015"/>
    </source>
</evidence>
<dbReference type="Pfam" id="PF01029">
    <property type="entry name" value="NusB"/>
    <property type="match status" value="1"/>
</dbReference>
<evidence type="ECO:0000256" key="7">
    <source>
        <dbReference type="ARBA" id="ARBA00022695"/>
    </source>
</evidence>
<dbReference type="GO" id="GO:0046872">
    <property type="term" value="F:metal ion binding"/>
    <property type="evidence" value="ECO:0007669"/>
    <property type="project" value="UniProtKB-KW"/>
</dbReference>
<dbReference type="InterPro" id="IPR035926">
    <property type="entry name" value="NusB-like_sf"/>
</dbReference>
<evidence type="ECO:0000256" key="15">
    <source>
        <dbReference type="RuleBase" id="RU003953"/>
    </source>
</evidence>
<evidence type="ECO:0000313" key="20">
    <source>
        <dbReference type="Proteomes" id="UP000316360"/>
    </source>
</evidence>
<evidence type="ECO:0000259" key="17">
    <source>
        <dbReference type="Pfam" id="PF01743"/>
    </source>
</evidence>
<keyword evidence="14" id="KW-0804">Transcription</keyword>
<dbReference type="InterPro" id="IPR002646">
    <property type="entry name" value="PolA_pol_head_dom"/>
</dbReference>
<keyword evidence="8" id="KW-0479">Metal-binding</keyword>
<keyword evidence="10" id="KW-0889">Transcription antitermination</keyword>
<dbReference type="GO" id="GO:0031564">
    <property type="term" value="P:transcription antitermination"/>
    <property type="evidence" value="ECO:0007669"/>
    <property type="project" value="UniProtKB-KW"/>
</dbReference>
<dbReference type="GO" id="GO:0000049">
    <property type="term" value="F:tRNA binding"/>
    <property type="evidence" value="ECO:0007669"/>
    <property type="project" value="UniProtKB-KW"/>
</dbReference>
<feature type="domain" description="NusB/RsmB/TIM44" evidence="16">
    <location>
        <begin position="9"/>
        <end position="100"/>
    </location>
</feature>
<dbReference type="Proteomes" id="UP000316360">
    <property type="component" value="Unassembled WGS sequence"/>
</dbReference>
<dbReference type="GO" id="GO:0016779">
    <property type="term" value="F:nucleotidyltransferase activity"/>
    <property type="evidence" value="ECO:0007669"/>
    <property type="project" value="UniProtKB-KW"/>
</dbReference>
<dbReference type="EMBL" id="SOKJ01000341">
    <property type="protein sequence ID" value="TET08678.1"/>
    <property type="molecule type" value="Genomic_DNA"/>
</dbReference>
<evidence type="ECO:0000256" key="14">
    <source>
        <dbReference type="ARBA" id="ARBA00023163"/>
    </source>
</evidence>
<dbReference type="InterPro" id="IPR006027">
    <property type="entry name" value="NusB_RsmB_TIM44"/>
</dbReference>
<dbReference type="SUPFAM" id="SSF48013">
    <property type="entry name" value="NusB-like"/>
    <property type="match status" value="1"/>
</dbReference>
<keyword evidence="13" id="KW-0805">Transcription regulation</keyword>
<organism evidence="19 20">
    <name type="scientific">Aerophobetes bacterium</name>
    <dbReference type="NCBI Taxonomy" id="2030807"/>
    <lineage>
        <taxon>Bacteria</taxon>
        <taxon>Candidatus Aerophobota</taxon>
    </lineage>
</organism>
<dbReference type="Gene3D" id="1.10.940.10">
    <property type="entry name" value="NusB-like"/>
    <property type="match status" value="1"/>
</dbReference>
<evidence type="ECO:0000259" key="16">
    <source>
        <dbReference type="Pfam" id="PF01029"/>
    </source>
</evidence>
<feature type="domain" description="Poly A polymerase head" evidence="17">
    <location>
        <begin position="136"/>
        <end position="249"/>
    </location>
</feature>
<feature type="domain" description="tRNA nucleotidyltransferase/poly(A) polymerase RNA and SrmB- binding" evidence="18">
    <location>
        <begin position="275"/>
        <end position="319"/>
    </location>
</feature>
<sequence length="526" mass="61091">VIFSCYRFRPEVKEFAEKLVWGTSHFLLPFNSLIKKYAQNWTLDRIAMVDRNILRFAIYELLFLKNIPPIVSINEAVEIAKRYGMEESGKFINGILDKIRKERSPGGPLRWDYLKNSLQKDLYLKELSKIKKGEKLWLVGGCLRNLLLGKEKKDLDLITEDPHFKVAELFAHRMRVNLITLAPALRRITFPEGTIIDFTLKRSPSLKEDLLGRDFTINALALDLDSLDLPSLFLIDPDTGLEDLVNKRIKLLRKKSFEEDPLRMLRVFRLASQLNFDIEDKVTCFVRQKSSLIKKVAKERVRDELFLLFKNPLSHKYLDNSSAKTLLGEIFGQNPNLKNLKRLETILSNKKIIGKELKKKITLHLAQGKDKSWIRRYLLKLIALILSPSQEKPALSFMGKELKLGREKLKIMKRIEEFYPPLEKIMKNQKEPLAPVQFLTQAKEETVEISLLFLIIHPDEQTPSSPLVHLLEEYFQKSDLILHPSRLITGKELINLLNIPIGPQVSYLLDKIHQAQIRQEVKTKEE</sequence>
<dbReference type="Gene3D" id="1.10.3090.10">
    <property type="entry name" value="cca-adding enzyme, domain 2"/>
    <property type="match status" value="1"/>
</dbReference>
<comment type="cofactor">
    <cofactor evidence="1">
        <name>Mg(2+)</name>
        <dbReference type="ChEBI" id="CHEBI:18420"/>
    </cofactor>
</comment>
<dbReference type="Pfam" id="PF12627">
    <property type="entry name" value="PolyA_pol_RNAbd"/>
    <property type="match status" value="1"/>
</dbReference>
<evidence type="ECO:0000256" key="6">
    <source>
        <dbReference type="ARBA" id="ARBA00022694"/>
    </source>
</evidence>
<dbReference type="Pfam" id="PF01743">
    <property type="entry name" value="PolyA_pol"/>
    <property type="match status" value="1"/>
</dbReference>
<dbReference type="InterPro" id="IPR050124">
    <property type="entry name" value="tRNA_CCA-adding_enzyme"/>
</dbReference>
<evidence type="ECO:0000256" key="10">
    <source>
        <dbReference type="ARBA" id="ARBA00022814"/>
    </source>
</evidence>
<evidence type="ECO:0000256" key="5">
    <source>
        <dbReference type="ARBA" id="ARBA00022679"/>
    </source>
</evidence>
<evidence type="ECO:0000256" key="8">
    <source>
        <dbReference type="ARBA" id="ARBA00022723"/>
    </source>
</evidence>
<evidence type="ECO:0000256" key="12">
    <source>
        <dbReference type="ARBA" id="ARBA00022884"/>
    </source>
</evidence>
<accession>A0A523RSD5</accession>
<dbReference type="Gene3D" id="3.30.460.10">
    <property type="entry name" value="Beta Polymerase, domain 2"/>
    <property type="match status" value="1"/>
</dbReference>
<feature type="non-terminal residue" evidence="19">
    <location>
        <position position="526"/>
    </location>
</feature>
<evidence type="ECO:0000259" key="18">
    <source>
        <dbReference type="Pfam" id="PF12627"/>
    </source>
</evidence>
<keyword evidence="11" id="KW-0460">Magnesium</keyword>
<dbReference type="GO" id="GO:0008033">
    <property type="term" value="P:tRNA processing"/>
    <property type="evidence" value="ECO:0007669"/>
    <property type="project" value="UniProtKB-KW"/>
</dbReference>
<dbReference type="PANTHER" id="PTHR47545:SF2">
    <property type="entry name" value="CC-ADDING TRNA NUCLEOTIDYLTRANSFERASE"/>
    <property type="match status" value="1"/>
</dbReference>
<dbReference type="NCBIfam" id="TIGR01951">
    <property type="entry name" value="nusB"/>
    <property type="match status" value="1"/>
</dbReference>
<protein>
    <submittedName>
        <fullName evidence="19">Transcription antitermination factor NusB</fullName>
    </submittedName>
</protein>
<evidence type="ECO:0000256" key="3">
    <source>
        <dbReference type="ARBA" id="ARBA00007265"/>
    </source>
</evidence>
<comment type="caution">
    <text evidence="19">The sequence shown here is derived from an EMBL/GenBank/DDBJ whole genome shotgun (WGS) entry which is preliminary data.</text>
</comment>
<gene>
    <name evidence="19" type="primary">nusB</name>
    <name evidence="19" type="ORF">E3J84_05960</name>
</gene>
<dbReference type="SUPFAM" id="SSF81301">
    <property type="entry name" value="Nucleotidyltransferase"/>
    <property type="match status" value="1"/>
</dbReference>
<evidence type="ECO:0000313" key="19">
    <source>
        <dbReference type="EMBL" id="TET08678.1"/>
    </source>
</evidence>
<proteinExistence type="inferred from homology"/>
<dbReference type="GO" id="GO:0006353">
    <property type="term" value="P:DNA-templated transcription termination"/>
    <property type="evidence" value="ECO:0007669"/>
    <property type="project" value="InterPro"/>
</dbReference>
<keyword evidence="4" id="KW-0820">tRNA-binding</keyword>
<comment type="similarity">
    <text evidence="3 15">Belongs to the tRNA nucleotidyltransferase/poly(A) polymerase family.</text>
</comment>
<evidence type="ECO:0000256" key="4">
    <source>
        <dbReference type="ARBA" id="ARBA00022555"/>
    </source>
</evidence>
<reference evidence="19 20" key="1">
    <citation type="submission" date="2019-03" db="EMBL/GenBank/DDBJ databases">
        <title>Metabolic potential of uncultured bacteria and archaea associated with petroleum seepage in deep-sea sediments.</title>
        <authorList>
            <person name="Dong X."/>
            <person name="Hubert C."/>
        </authorList>
    </citation>
    <scope>NUCLEOTIDE SEQUENCE [LARGE SCALE GENOMIC DNA]</scope>
    <source>
        <strain evidence="19">E44_bin7</strain>
    </source>
</reference>
<evidence type="ECO:0000256" key="2">
    <source>
        <dbReference type="ARBA" id="ARBA00005952"/>
    </source>
</evidence>
<dbReference type="SUPFAM" id="SSF81891">
    <property type="entry name" value="Poly A polymerase C-terminal region-like"/>
    <property type="match status" value="1"/>
</dbReference>
<dbReference type="AlphaFoldDB" id="A0A523RSD5"/>
<dbReference type="InterPro" id="IPR011605">
    <property type="entry name" value="NusB_fam"/>
</dbReference>
<comment type="similarity">
    <text evidence="2">Belongs to the NusB family.</text>
</comment>
<name>A0A523RSD5_UNCAE</name>